<evidence type="ECO:0000313" key="2">
    <source>
        <dbReference type="Proteomes" id="UP000596387"/>
    </source>
</evidence>
<reference evidence="1 2" key="1">
    <citation type="submission" date="2019-12" db="EMBL/GenBank/DDBJ databases">
        <title>Complete Genome Sequence of a Quorum-Sensing Bacterium,Rhodobacteraceae bacterium C31, Isolated from a marine microalgae symbiotic bacteria.</title>
        <authorList>
            <person name="Zhang Y."/>
        </authorList>
    </citation>
    <scope>NUCLEOTIDE SEQUENCE [LARGE SCALE GENOMIC DNA]</scope>
    <source>
        <strain evidence="1 2">C31</strain>
        <plasmid evidence="1 2">p-SCP4</plasmid>
    </source>
</reference>
<evidence type="ECO:0000313" key="1">
    <source>
        <dbReference type="EMBL" id="QRF69215.1"/>
    </source>
</evidence>
<evidence type="ECO:0008006" key="3">
    <source>
        <dbReference type="Google" id="ProtNLM"/>
    </source>
</evidence>
<protein>
    <recommendedName>
        <fullName evidence="3">Secreted protein</fullName>
    </recommendedName>
</protein>
<proteinExistence type="predicted"/>
<dbReference type="RefSeq" id="WP_023848982.1">
    <property type="nucleotide sequence ID" value="NZ_CP047170.1"/>
</dbReference>
<gene>
    <name evidence="1" type="ORF">GQA70_23025</name>
</gene>
<dbReference type="EMBL" id="CP047170">
    <property type="protein sequence ID" value="QRF69215.1"/>
    <property type="molecule type" value="Genomic_DNA"/>
</dbReference>
<geneLocation type="plasmid" evidence="1 2">
    <name>p-SCP4</name>
</geneLocation>
<sequence>MSLRLVTLAFLAWPLPTSQSRAETLAAGLTTCREIVSDAARLACYDGLVPDGQGDRFSGKGSGITPEFTVEAPRLMRFDSSDVIMVVYLLNEAGAVVQNLHRGGAGGGAFLIETPGRYHVQVNASGAWSVTVLPPSP</sequence>
<accession>A0ABX7FFE0</accession>
<keyword evidence="1" id="KW-0614">Plasmid</keyword>
<keyword evidence="2" id="KW-1185">Reference proteome</keyword>
<dbReference type="Proteomes" id="UP000596387">
    <property type="component" value="Plasmid p-SCP4"/>
</dbReference>
<name>A0ABX7FFE0_9RHOB</name>
<organism evidence="1 2">
    <name type="scientific">Ponticoccus alexandrii</name>
    <dbReference type="NCBI Taxonomy" id="1943633"/>
    <lineage>
        <taxon>Bacteria</taxon>
        <taxon>Pseudomonadati</taxon>
        <taxon>Pseudomonadota</taxon>
        <taxon>Alphaproteobacteria</taxon>
        <taxon>Rhodobacterales</taxon>
        <taxon>Roseobacteraceae</taxon>
        <taxon>Ponticoccus</taxon>
    </lineage>
</organism>